<feature type="transmembrane region" description="Helical" evidence="1">
    <location>
        <begin position="14"/>
        <end position="40"/>
    </location>
</feature>
<keyword evidence="1" id="KW-0812">Transmembrane</keyword>
<comment type="caution">
    <text evidence="2">The sequence shown here is derived from an EMBL/GenBank/DDBJ whole genome shotgun (WGS) entry which is preliminary data.</text>
</comment>
<protein>
    <submittedName>
        <fullName evidence="2">Uncharacterized protein</fullName>
    </submittedName>
</protein>
<dbReference type="OrthoDB" id="159440at2"/>
<dbReference type="GeneID" id="62641178"/>
<name>A0A9Q2S2J5_9RHOB</name>
<dbReference type="Proteomes" id="UP000809440">
    <property type="component" value="Unassembled WGS sequence"/>
</dbReference>
<reference evidence="2 5" key="1">
    <citation type="submission" date="2021-01" db="EMBL/GenBank/DDBJ databases">
        <title>Diatom-associated Roseobacters Show Island Model of Population Structure.</title>
        <authorList>
            <person name="Qu L."/>
            <person name="Feng X."/>
            <person name="Chen Y."/>
            <person name="Li L."/>
            <person name="Wang X."/>
            <person name="Hu Z."/>
            <person name="Wang H."/>
            <person name="Luo H."/>
        </authorList>
    </citation>
    <scope>NUCLEOTIDE SEQUENCE</scope>
    <source>
        <strain evidence="3 5">CC28-63</strain>
        <strain evidence="2">CC28-69</strain>
    </source>
</reference>
<evidence type="ECO:0000313" key="3">
    <source>
        <dbReference type="EMBL" id="MBM2418048.1"/>
    </source>
</evidence>
<evidence type="ECO:0000313" key="2">
    <source>
        <dbReference type="EMBL" id="MBM2413379.1"/>
    </source>
</evidence>
<dbReference type="EMBL" id="JAFBXE010000008">
    <property type="protein sequence ID" value="MBM2413379.1"/>
    <property type="molecule type" value="Genomic_DNA"/>
</dbReference>
<sequence>MTSGVRTLWKEHKLLLTAFALAVTVMVFFAVRTVIFWVYWADPAHREEPIAGWMTPRYVAHSWAVPAEIIRDALAVPQDTKRVTIKALADMRGMQTEEIVRQIEAIIAEYRADETVTRP</sequence>
<accession>A0A9Q2S2J5</accession>
<dbReference type="RefSeq" id="WP_085629530.1">
    <property type="nucleotide sequence ID" value="NZ_JAFBWU010000008.1"/>
</dbReference>
<keyword evidence="5" id="KW-1185">Reference proteome</keyword>
<dbReference type="Proteomes" id="UP000755667">
    <property type="component" value="Unassembled WGS sequence"/>
</dbReference>
<gene>
    <name evidence="2" type="ORF">JQX41_13770</name>
    <name evidence="3" type="ORF">JQX48_13780</name>
</gene>
<organism evidence="2 4">
    <name type="scientific">Marivita cryptomonadis</name>
    <dbReference type="NCBI Taxonomy" id="505252"/>
    <lineage>
        <taxon>Bacteria</taxon>
        <taxon>Pseudomonadati</taxon>
        <taxon>Pseudomonadota</taxon>
        <taxon>Alphaproteobacteria</taxon>
        <taxon>Rhodobacterales</taxon>
        <taxon>Roseobacteraceae</taxon>
        <taxon>Marivita</taxon>
    </lineage>
</organism>
<proteinExistence type="predicted"/>
<evidence type="ECO:0000313" key="5">
    <source>
        <dbReference type="Proteomes" id="UP000809440"/>
    </source>
</evidence>
<keyword evidence="1" id="KW-0472">Membrane</keyword>
<keyword evidence="1" id="KW-1133">Transmembrane helix</keyword>
<evidence type="ECO:0000256" key="1">
    <source>
        <dbReference type="SAM" id="Phobius"/>
    </source>
</evidence>
<dbReference type="AlphaFoldDB" id="A0A9Q2S2J5"/>
<dbReference type="EMBL" id="JAFBXF010000008">
    <property type="protein sequence ID" value="MBM2418048.1"/>
    <property type="molecule type" value="Genomic_DNA"/>
</dbReference>
<evidence type="ECO:0000313" key="4">
    <source>
        <dbReference type="Proteomes" id="UP000755667"/>
    </source>
</evidence>